<feature type="chain" id="PRO_5019400835" evidence="1">
    <location>
        <begin position="17"/>
        <end position="178"/>
    </location>
</feature>
<gene>
    <name evidence="2" type="ORF">DC041_0012707</name>
</gene>
<dbReference type="Proteomes" id="UP000290809">
    <property type="component" value="Unassembled WGS sequence"/>
</dbReference>
<protein>
    <submittedName>
        <fullName evidence="2">Uncharacterized protein</fullName>
    </submittedName>
</protein>
<dbReference type="AlphaFoldDB" id="A0A430QT35"/>
<feature type="non-terminal residue" evidence="2">
    <location>
        <position position="178"/>
    </location>
</feature>
<evidence type="ECO:0000313" key="3">
    <source>
        <dbReference type="Proteomes" id="UP000290809"/>
    </source>
</evidence>
<reference evidence="2 3" key="1">
    <citation type="journal article" date="2019" name="PLoS Pathog.">
        <title>Genome sequence of the bovine parasite Schistosoma bovis Tanzania.</title>
        <authorList>
            <person name="Oey H."/>
            <person name="Zakrzewski M."/>
            <person name="Gobert G."/>
            <person name="Gravermann K."/>
            <person name="Stoye J."/>
            <person name="Jones M."/>
            <person name="Mcmanus D."/>
            <person name="Krause L."/>
        </authorList>
    </citation>
    <scope>NUCLEOTIDE SEQUENCE [LARGE SCALE GENOMIC DNA]</scope>
    <source>
        <strain evidence="2 3">TAN1997</strain>
    </source>
</reference>
<sequence length="178" mass="20281">MQLTLVLAWGLSEVLGSHQYVYVPLHKEICMLLVLTNQLQFQFNLSKREIKLCDSKSPSHCPSTISKRSRFLNALFCQVVSDIKSHALYLTIHLNSNASRECLGSVGKIEVFYIILNLLISCKDCGDIFVHAKCNDHGMLFDLAKSIIQNMPRGCVDKFEDIYGWTYRDGRDLSEFVD</sequence>
<keyword evidence="1" id="KW-0732">Signal</keyword>
<keyword evidence="3" id="KW-1185">Reference proteome</keyword>
<evidence type="ECO:0000313" key="2">
    <source>
        <dbReference type="EMBL" id="RTG90804.1"/>
    </source>
</evidence>
<name>A0A430QT35_SCHBO</name>
<organism evidence="2 3">
    <name type="scientific">Schistosoma bovis</name>
    <name type="common">Blood fluke</name>
    <dbReference type="NCBI Taxonomy" id="6184"/>
    <lineage>
        <taxon>Eukaryota</taxon>
        <taxon>Metazoa</taxon>
        <taxon>Spiralia</taxon>
        <taxon>Lophotrochozoa</taxon>
        <taxon>Platyhelminthes</taxon>
        <taxon>Trematoda</taxon>
        <taxon>Digenea</taxon>
        <taxon>Strigeidida</taxon>
        <taxon>Schistosomatoidea</taxon>
        <taxon>Schistosomatidae</taxon>
        <taxon>Schistosoma</taxon>
    </lineage>
</organism>
<evidence type="ECO:0000256" key="1">
    <source>
        <dbReference type="SAM" id="SignalP"/>
    </source>
</evidence>
<dbReference type="STRING" id="6184.A0A430QT35"/>
<accession>A0A430QT35</accession>
<dbReference type="InterPro" id="IPR011008">
    <property type="entry name" value="Dimeric_a/b-barrel"/>
</dbReference>
<dbReference type="EMBL" id="QMKO01001234">
    <property type="protein sequence ID" value="RTG90804.1"/>
    <property type="molecule type" value="Genomic_DNA"/>
</dbReference>
<feature type="signal peptide" evidence="1">
    <location>
        <begin position="1"/>
        <end position="16"/>
    </location>
</feature>
<proteinExistence type="predicted"/>
<comment type="caution">
    <text evidence="2">The sequence shown here is derived from an EMBL/GenBank/DDBJ whole genome shotgun (WGS) entry which is preliminary data.</text>
</comment>
<dbReference type="SUPFAM" id="SSF54909">
    <property type="entry name" value="Dimeric alpha+beta barrel"/>
    <property type="match status" value="1"/>
</dbReference>